<evidence type="ECO:0000256" key="5">
    <source>
        <dbReference type="ARBA" id="ARBA00023136"/>
    </source>
</evidence>
<name>A0ABM1DXK0_PRICU</name>
<dbReference type="RefSeq" id="XP_014664671.1">
    <property type="nucleotide sequence ID" value="XM_014809185.1"/>
</dbReference>
<feature type="transmembrane region" description="Helical" evidence="7">
    <location>
        <begin position="184"/>
        <end position="201"/>
    </location>
</feature>
<dbReference type="PANTHER" id="PTHR15876">
    <property type="entry name" value="TRANSMEMBRANE PROTEIN ADIPOCYTE-ASSOCIATED 1"/>
    <property type="match status" value="1"/>
</dbReference>
<keyword evidence="5 7" id="KW-0472">Membrane</keyword>
<feature type="compositionally biased region" description="Polar residues" evidence="6">
    <location>
        <begin position="384"/>
        <end position="393"/>
    </location>
</feature>
<feature type="transmembrane region" description="Helical" evidence="7">
    <location>
        <begin position="35"/>
        <end position="55"/>
    </location>
</feature>
<feature type="transmembrane region" description="Helical" evidence="7">
    <location>
        <begin position="107"/>
        <end position="131"/>
    </location>
</feature>
<protein>
    <submittedName>
        <fullName evidence="9">Transmembrane protein adipocyte-associated 1 homolog</fullName>
    </submittedName>
</protein>
<gene>
    <name evidence="9" type="primary">LOC106806989</name>
</gene>
<evidence type="ECO:0000256" key="6">
    <source>
        <dbReference type="SAM" id="MobiDB-lite"/>
    </source>
</evidence>
<feature type="region of interest" description="Disordered" evidence="6">
    <location>
        <begin position="370"/>
        <end position="393"/>
    </location>
</feature>
<proteinExistence type="inferred from homology"/>
<evidence type="ECO:0000256" key="4">
    <source>
        <dbReference type="ARBA" id="ARBA00022989"/>
    </source>
</evidence>
<keyword evidence="4 7" id="KW-1133">Transmembrane helix</keyword>
<dbReference type="PANTHER" id="PTHR15876:SF8">
    <property type="entry name" value="TRANSMEMBRANE PROTEIN ADIPOCYTE-ASSOCIATED 1"/>
    <property type="match status" value="1"/>
</dbReference>
<comment type="subcellular location">
    <subcellularLocation>
        <location evidence="1">Membrane</location>
        <topology evidence="1">Multi-pass membrane protein</topology>
    </subcellularLocation>
</comment>
<keyword evidence="8" id="KW-1185">Reference proteome</keyword>
<evidence type="ECO:0000256" key="1">
    <source>
        <dbReference type="ARBA" id="ARBA00004141"/>
    </source>
</evidence>
<evidence type="ECO:0000256" key="3">
    <source>
        <dbReference type="ARBA" id="ARBA00022692"/>
    </source>
</evidence>
<keyword evidence="3 7" id="KW-0812">Transmembrane</keyword>
<dbReference type="Pfam" id="PF10160">
    <property type="entry name" value="Tmemb_40"/>
    <property type="match status" value="1"/>
</dbReference>
<dbReference type="GeneID" id="106806989"/>
<feature type="transmembrane region" description="Helical" evidence="7">
    <location>
        <begin position="67"/>
        <end position="87"/>
    </location>
</feature>
<evidence type="ECO:0000313" key="8">
    <source>
        <dbReference type="Proteomes" id="UP000695022"/>
    </source>
</evidence>
<dbReference type="Proteomes" id="UP000695022">
    <property type="component" value="Unplaced"/>
</dbReference>
<comment type="similarity">
    <text evidence="2">Belongs to the UPF0359 family.</text>
</comment>
<dbReference type="InterPro" id="IPR018781">
    <property type="entry name" value="TPRA1/CAND2/CAND8"/>
</dbReference>
<feature type="transmembrane region" description="Helical" evidence="7">
    <location>
        <begin position="251"/>
        <end position="269"/>
    </location>
</feature>
<accession>A0ABM1DXK0</accession>
<evidence type="ECO:0000313" key="9">
    <source>
        <dbReference type="RefSeq" id="XP_014664671.1"/>
    </source>
</evidence>
<reference evidence="9" key="1">
    <citation type="submission" date="2025-08" db="UniProtKB">
        <authorList>
            <consortium name="RefSeq"/>
        </authorList>
    </citation>
    <scope>IDENTIFICATION</scope>
</reference>
<sequence>MTKPSIVMANWTNITDETICKKVLYLEIEHSRVRVWDLAILIPNALFLVFLLARLKRARTKLKQTSTPIFSAFFGLVWVSTGISIIRCVVSMTVNAALPVGDYVDKVLWLILRLFLLSTEMSVVTFGMAFGHLDSKTSIRRVLICTSTISLIYSGTQGALEFVNPDDSFHIDAKNYDLFGHGGMLFWFISSIFFSVIYSVIDLLPWTPVSYRLALPTKKSFYLYCLFLAFLNLVQAVGSGMLFYKVQPGMCIVDLTTYIYFTVFTPLVYRTFLSDFFGSTPPPTILFSYKAQQDELAEDDTVSLPQHSYSSTKTDSDIIFHGNSAMYESTHFDVHGSPSLQYDDADGFHSSVLLTRSLHEGIGSINASMEASVGESTHRRRSSDPVTPTVVHT</sequence>
<organism evidence="8 9">
    <name type="scientific">Priapulus caudatus</name>
    <name type="common">Priapulid worm</name>
    <dbReference type="NCBI Taxonomy" id="37621"/>
    <lineage>
        <taxon>Eukaryota</taxon>
        <taxon>Metazoa</taxon>
        <taxon>Ecdysozoa</taxon>
        <taxon>Scalidophora</taxon>
        <taxon>Priapulida</taxon>
        <taxon>Priapulimorpha</taxon>
        <taxon>Priapulimorphida</taxon>
        <taxon>Priapulidae</taxon>
        <taxon>Priapulus</taxon>
    </lineage>
</organism>
<evidence type="ECO:0000256" key="7">
    <source>
        <dbReference type="SAM" id="Phobius"/>
    </source>
</evidence>
<feature type="transmembrane region" description="Helical" evidence="7">
    <location>
        <begin position="221"/>
        <end position="244"/>
    </location>
</feature>
<evidence type="ECO:0000256" key="2">
    <source>
        <dbReference type="ARBA" id="ARBA00010125"/>
    </source>
</evidence>